<gene>
    <name evidence="1" type="ORF">ASU31_18380</name>
</gene>
<evidence type="ECO:0000313" key="1">
    <source>
        <dbReference type="EMBL" id="KRT14637.1"/>
    </source>
</evidence>
<dbReference type="InterPro" id="IPR016181">
    <property type="entry name" value="Acyl_CoA_acyltransferase"/>
</dbReference>
<dbReference type="RefSeq" id="WP_057933738.1">
    <property type="nucleotide sequence ID" value="NZ_LMZQ01000015.1"/>
</dbReference>
<evidence type="ECO:0000313" key="2">
    <source>
        <dbReference type="Proteomes" id="UP000051950"/>
    </source>
</evidence>
<organism evidence="1 2">
    <name type="scientific">Pedobacter ginsenosidimutans</name>
    <dbReference type="NCBI Taxonomy" id="687842"/>
    <lineage>
        <taxon>Bacteria</taxon>
        <taxon>Pseudomonadati</taxon>
        <taxon>Bacteroidota</taxon>
        <taxon>Sphingobacteriia</taxon>
        <taxon>Sphingobacteriales</taxon>
        <taxon>Sphingobacteriaceae</taxon>
        <taxon>Pedobacter</taxon>
    </lineage>
</organism>
<sequence>MRELVKVSGKKALAAFVDFPHELYAGDVNYVPELFIAQRDLLTPGKHPFYEHSEIQLFLLYDEGKVVGRIAAINNRNHNKVYGGHDGFFGFFDCINDVKAALQLLNGAQNWLSERGLTKVLGPVNFSTNEVCGLLIEGFDGPPVAMMPYNAPYYLSLLEQTGFQKNVDLRAYRYTAGNYSERSVKLLDRIEERLLRNDIVLRKINMKKFKEECNAVREVYNKAWDKNLGFVPMTDKEFDYTANDLKLILDPEFCILAEQHGKIVGFALAIPDINQILIKIKRGRLFPTGLIKLLTNKKKIDGIRILLLGVVDGYRKMGIEACLYGRIIKHFKAKNMKYAEASWTLDHNDLINKPIEDIGGKLYRKYRILEKAI</sequence>
<dbReference type="AlphaFoldDB" id="A0A0T5VLD5"/>
<comment type="caution">
    <text evidence="1">The sequence shown here is derived from an EMBL/GenBank/DDBJ whole genome shotgun (WGS) entry which is preliminary data.</text>
</comment>
<dbReference type="STRING" id="687842.ASU31_18380"/>
<dbReference type="Gene3D" id="3.40.630.30">
    <property type="match status" value="1"/>
</dbReference>
<dbReference type="SUPFAM" id="SSF55729">
    <property type="entry name" value="Acyl-CoA N-acyltransferases (Nat)"/>
    <property type="match status" value="1"/>
</dbReference>
<evidence type="ECO:0008006" key="3">
    <source>
        <dbReference type="Google" id="ProtNLM"/>
    </source>
</evidence>
<dbReference type="PANTHER" id="PTHR41368:SF1">
    <property type="entry name" value="PROTEIN YGHO"/>
    <property type="match status" value="1"/>
</dbReference>
<reference evidence="1 2" key="1">
    <citation type="submission" date="2015-11" db="EMBL/GenBank/DDBJ databases">
        <title>Sequence of Pedobacter ginsenosidimutans.</title>
        <authorList>
            <person name="Carson E."/>
            <person name="Keyser V."/>
            <person name="Newman J."/>
            <person name="Miller J."/>
        </authorList>
    </citation>
    <scope>NUCLEOTIDE SEQUENCE [LARGE SCALE GENOMIC DNA]</scope>
    <source>
        <strain evidence="1 2">KACC 14530</strain>
    </source>
</reference>
<proteinExistence type="predicted"/>
<protein>
    <recommendedName>
        <fullName evidence="3">N-acetyltransferase domain-containing protein</fullName>
    </recommendedName>
</protein>
<name>A0A0T5VLD5_9SPHI</name>
<dbReference type="PANTHER" id="PTHR41368">
    <property type="entry name" value="PROTEIN YGHO"/>
    <property type="match status" value="1"/>
</dbReference>
<accession>A0A0T5VLD5</accession>
<keyword evidence="2" id="KW-1185">Reference proteome</keyword>
<dbReference type="EMBL" id="LMZQ01000015">
    <property type="protein sequence ID" value="KRT14637.1"/>
    <property type="molecule type" value="Genomic_DNA"/>
</dbReference>
<dbReference type="InterPro" id="IPR039968">
    <property type="entry name" value="BcerS-like"/>
</dbReference>
<dbReference type="Proteomes" id="UP000051950">
    <property type="component" value="Unassembled WGS sequence"/>
</dbReference>
<dbReference type="OrthoDB" id="9806005at2"/>